<keyword evidence="3" id="KW-1185">Reference proteome</keyword>
<reference evidence="3" key="1">
    <citation type="journal article" date="2018" name="Microbiol. Resour. Announc.">
        <title>Complete Sequence and Annotation of the Mycoplasma phocidae Strain 105T Genome.</title>
        <authorList>
            <person name="Frasca S. Jr."/>
            <person name="Kutish G.F."/>
            <person name="Michaels D.L."/>
            <person name="Brown D.R."/>
        </authorList>
    </citation>
    <scope>NUCLEOTIDE SEQUENCE [LARGE SCALE GENOMIC DNA]</scope>
    <source>
        <strain evidence="3">105</strain>
    </source>
</reference>
<dbReference type="EMBL" id="CP029295">
    <property type="protein sequence ID" value="AXE60782.1"/>
    <property type="molecule type" value="Genomic_DNA"/>
</dbReference>
<dbReference type="KEGG" id="mpho:DA803_01610"/>
<feature type="domain" description="Integrase catalytic" evidence="1">
    <location>
        <begin position="65"/>
        <end position="227"/>
    </location>
</feature>
<dbReference type="PROSITE" id="PS50994">
    <property type="entry name" value="INTEGRASE"/>
    <property type="match status" value="1"/>
</dbReference>
<dbReference type="InterPro" id="IPR001584">
    <property type="entry name" value="Integrase_cat-core"/>
</dbReference>
<dbReference type="PANTHER" id="PTHR46889:SF4">
    <property type="entry name" value="TRANSPOSASE INSO FOR INSERTION SEQUENCE ELEMENT IS911B-RELATED"/>
    <property type="match status" value="1"/>
</dbReference>
<dbReference type="Proteomes" id="UP000252477">
    <property type="component" value="Chromosome"/>
</dbReference>
<dbReference type="GO" id="GO:0015074">
    <property type="term" value="P:DNA integration"/>
    <property type="evidence" value="ECO:0007669"/>
    <property type="project" value="InterPro"/>
</dbReference>
<sequence length="231" mass="27994">MSKLKNNAQFRAKFKHISLNFTEYKFRKCYENSEYKSKAYIKRYQHPPKEAKYNRVWTNNKIKDLDVYQFGQVWTTDIRYIKCLNKWKYLHVIRDHFTNLILSWSLSDKRTAEDTTNLIKKAITKFKIFPKIFHTDHGIEYANNYVKNFLEKHNCQQSMSAKGCSLENRGSEYFFANLQRENIDLIKYNNLDFEIVNNEISKYIKYYNLEILQKNIIKPHIMFFTQCRVNV</sequence>
<dbReference type="GO" id="GO:0003676">
    <property type="term" value="F:nucleic acid binding"/>
    <property type="evidence" value="ECO:0007669"/>
    <property type="project" value="InterPro"/>
</dbReference>
<evidence type="ECO:0000313" key="2">
    <source>
        <dbReference type="EMBL" id="AXE60782.1"/>
    </source>
</evidence>
<dbReference type="InterPro" id="IPR036397">
    <property type="entry name" value="RNaseH_sf"/>
</dbReference>
<proteinExistence type="predicted"/>
<protein>
    <recommendedName>
        <fullName evidence="1">Integrase catalytic domain-containing protein</fullName>
    </recommendedName>
</protein>
<organism evidence="2 3">
    <name type="scientific">[Mycoplasma] phocae</name>
    <dbReference type="NCBI Taxonomy" id="142651"/>
    <lineage>
        <taxon>Bacteria</taxon>
        <taxon>Bacillati</taxon>
        <taxon>Mycoplasmatota</taxon>
        <taxon>Mycoplasmoidales</taxon>
        <taxon>Metamycoplasmataceae</taxon>
        <taxon>Metamycoplasma</taxon>
    </lineage>
</organism>
<dbReference type="InterPro" id="IPR050900">
    <property type="entry name" value="Transposase_IS3/IS150/IS904"/>
</dbReference>
<evidence type="ECO:0000259" key="1">
    <source>
        <dbReference type="PROSITE" id="PS50994"/>
    </source>
</evidence>
<dbReference type="SUPFAM" id="SSF53098">
    <property type="entry name" value="Ribonuclease H-like"/>
    <property type="match status" value="1"/>
</dbReference>
<dbReference type="InterPro" id="IPR012337">
    <property type="entry name" value="RNaseH-like_sf"/>
</dbReference>
<dbReference type="Gene3D" id="3.30.420.10">
    <property type="entry name" value="Ribonuclease H-like superfamily/Ribonuclease H"/>
    <property type="match status" value="1"/>
</dbReference>
<accession>A0A2Z5IQG1</accession>
<dbReference type="Pfam" id="PF00665">
    <property type="entry name" value="rve"/>
    <property type="match status" value="1"/>
</dbReference>
<gene>
    <name evidence="2" type="ORF">DA803_01610</name>
</gene>
<evidence type="ECO:0000313" key="3">
    <source>
        <dbReference type="Proteomes" id="UP000252477"/>
    </source>
</evidence>
<dbReference type="AlphaFoldDB" id="A0A2Z5IQG1"/>
<name>A0A2Z5IQG1_9BACT</name>
<dbReference type="PANTHER" id="PTHR46889">
    <property type="entry name" value="TRANSPOSASE INSF FOR INSERTION SEQUENCE IS3B-RELATED"/>
    <property type="match status" value="1"/>
</dbReference>